<dbReference type="RefSeq" id="XP_007774742.1">
    <property type="nucleotide sequence ID" value="XM_007776552.1"/>
</dbReference>
<gene>
    <name evidence="2" type="ORF">CONPUDRAFT_77556</name>
</gene>
<comment type="caution">
    <text evidence="2">The sequence shown here is derived from an EMBL/GenBank/DDBJ whole genome shotgun (WGS) entry which is preliminary data.</text>
</comment>
<feature type="compositionally biased region" description="Pro residues" evidence="1">
    <location>
        <begin position="166"/>
        <end position="180"/>
    </location>
</feature>
<feature type="compositionally biased region" description="Gly residues" evidence="1">
    <location>
        <begin position="293"/>
        <end position="304"/>
    </location>
</feature>
<accession>A0A5M3M979</accession>
<protein>
    <recommendedName>
        <fullName evidence="4">Zn(2)-C6 fungal-type domain-containing protein</fullName>
    </recommendedName>
</protein>
<name>A0A5M3M979_CONPW</name>
<feature type="compositionally biased region" description="Low complexity" evidence="1">
    <location>
        <begin position="181"/>
        <end position="191"/>
    </location>
</feature>
<organism evidence="2 3">
    <name type="scientific">Coniophora puteana (strain RWD-64-598)</name>
    <name type="common">Brown rot fungus</name>
    <dbReference type="NCBI Taxonomy" id="741705"/>
    <lineage>
        <taxon>Eukaryota</taxon>
        <taxon>Fungi</taxon>
        <taxon>Dikarya</taxon>
        <taxon>Basidiomycota</taxon>
        <taxon>Agaricomycotina</taxon>
        <taxon>Agaricomycetes</taxon>
        <taxon>Agaricomycetidae</taxon>
        <taxon>Boletales</taxon>
        <taxon>Coniophorineae</taxon>
        <taxon>Coniophoraceae</taxon>
        <taxon>Coniophora</taxon>
    </lineage>
</organism>
<evidence type="ECO:0000256" key="1">
    <source>
        <dbReference type="SAM" id="MobiDB-lite"/>
    </source>
</evidence>
<proteinExistence type="predicted"/>
<dbReference type="AlphaFoldDB" id="A0A5M3M979"/>
<feature type="compositionally biased region" description="Polar residues" evidence="1">
    <location>
        <begin position="520"/>
        <end position="532"/>
    </location>
</feature>
<dbReference type="KEGG" id="cput:CONPUDRAFT_77556"/>
<dbReference type="EMBL" id="JH711589">
    <property type="protein sequence ID" value="EIW75350.1"/>
    <property type="molecule type" value="Genomic_DNA"/>
</dbReference>
<evidence type="ECO:0000313" key="3">
    <source>
        <dbReference type="Proteomes" id="UP000053558"/>
    </source>
</evidence>
<evidence type="ECO:0008006" key="4">
    <source>
        <dbReference type="Google" id="ProtNLM"/>
    </source>
</evidence>
<dbReference type="GeneID" id="19209623"/>
<feature type="region of interest" description="Disordered" evidence="1">
    <location>
        <begin position="678"/>
        <end position="701"/>
    </location>
</feature>
<feature type="region of interest" description="Disordered" evidence="1">
    <location>
        <begin position="259"/>
        <end position="566"/>
    </location>
</feature>
<evidence type="ECO:0000313" key="2">
    <source>
        <dbReference type="EMBL" id="EIW75350.1"/>
    </source>
</evidence>
<feature type="region of interest" description="Disordered" evidence="1">
    <location>
        <begin position="159"/>
        <end position="213"/>
    </location>
</feature>
<feature type="compositionally biased region" description="Acidic residues" evidence="1">
    <location>
        <begin position="365"/>
        <end position="412"/>
    </location>
</feature>
<feature type="compositionally biased region" description="Basic and acidic residues" evidence="1">
    <location>
        <begin position="314"/>
        <end position="323"/>
    </location>
</feature>
<feature type="compositionally biased region" description="Basic and acidic residues" evidence="1">
    <location>
        <begin position="474"/>
        <end position="483"/>
    </location>
</feature>
<dbReference type="Proteomes" id="UP000053558">
    <property type="component" value="Unassembled WGS sequence"/>
</dbReference>
<sequence length="701" mass="77668">MPKSSTSQRRAVVLKKSTTPYWVPSQFRRLKDQTDADYLCSMAIRRIALSLNHRLYWVYKEEEFSRKYSRENRHALDLMSALRTAGFSIVKFKGPLAKAVGCGEEPTNEAIAVAMESSAHVRWAGRRQWWDVRRSEYGPNPEDAPGEASFFAFAPPRPLTARQSLTPPPPPSRSATPPPASSTKPPAQRAGPARRGRSLKVEDGTLPQPTIQAKPCSRCVRGNFVCEANEIERDGGPKKFACNPCRSVKHKCDLEDRAKGPTRMKASEGNSTQDQAGDVGETGDAGDANGTRGQLGQGSEGGPGTRSKRRRERPLRDDELGDTKRKRLRRSGDRETAEGPGQPVRLERREEREVEAELEIPQWPDQEDQETQGEQEDQEMQGEQGDQEMQGEQEDQGEQGGQEDQEAAEGEDQQQVPEGEGEQFEQLEVSTSPGIKEIALTTAAAPKAHGVDDFIRPATPSAQDHIPDANPSLLRRDSLHEVEQPVPQRQPDNQSVLPPRPRRSTISRSSASPSVDFSKLFQSNLQPESQPSPADAPRTSPRRPARNPAGNGGSTTSFDVNPTLPHLDVPPQVAEVINRILTTALEGLERKQRRALRKLRRTQDDLKKRQDTLDFAVLVRTAAQRKNVEKKLDDILPKVTEILEVLGNVASKQTDADDNMTLALHYLRSNLDVSGEVNKKIPGPAEHRDQNVQAVGRTENA</sequence>
<reference evidence="3" key="1">
    <citation type="journal article" date="2012" name="Science">
        <title>The Paleozoic origin of enzymatic lignin decomposition reconstructed from 31 fungal genomes.</title>
        <authorList>
            <person name="Floudas D."/>
            <person name="Binder M."/>
            <person name="Riley R."/>
            <person name="Barry K."/>
            <person name="Blanchette R.A."/>
            <person name="Henrissat B."/>
            <person name="Martinez A.T."/>
            <person name="Otillar R."/>
            <person name="Spatafora J.W."/>
            <person name="Yadav J.S."/>
            <person name="Aerts A."/>
            <person name="Benoit I."/>
            <person name="Boyd A."/>
            <person name="Carlson A."/>
            <person name="Copeland A."/>
            <person name="Coutinho P.M."/>
            <person name="de Vries R.P."/>
            <person name="Ferreira P."/>
            <person name="Findley K."/>
            <person name="Foster B."/>
            <person name="Gaskell J."/>
            <person name="Glotzer D."/>
            <person name="Gorecki P."/>
            <person name="Heitman J."/>
            <person name="Hesse C."/>
            <person name="Hori C."/>
            <person name="Igarashi K."/>
            <person name="Jurgens J.A."/>
            <person name="Kallen N."/>
            <person name="Kersten P."/>
            <person name="Kohler A."/>
            <person name="Kuees U."/>
            <person name="Kumar T.K.A."/>
            <person name="Kuo A."/>
            <person name="LaButti K."/>
            <person name="Larrondo L.F."/>
            <person name="Lindquist E."/>
            <person name="Ling A."/>
            <person name="Lombard V."/>
            <person name="Lucas S."/>
            <person name="Lundell T."/>
            <person name="Martin R."/>
            <person name="McLaughlin D.J."/>
            <person name="Morgenstern I."/>
            <person name="Morin E."/>
            <person name="Murat C."/>
            <person name="Nagy L.G."/>
            <person name="Nolan M."/>
            <person name="Ohm R.A."/>
            <person name="Patyshakuliyeva A."/>
            <person name="Rokas A."/>
            <person name="Ruiz-Duenas F.J."/>
            <person name="Sabat G."/>
            <person name="Salamov A."/>
            <person name="Samejima M."/>
            <person name="Schmutz J."/>
            <person name="Slot J.C."/>
            <person name="St John F."/>
            <person name="Stenlid J."/>
            <person name="Sun H."/>
            <person name="Sun S."/>
            <person name="Syed K."/>
            <person name="Tsang A."/>
            <person name="Wiebenga A."/>
            <person name="Young D."/>
            <person name="Pisabarro A."/>
            <person name="Eastwood D.C."/>
            <person name="Martin F."/>
            <person name="Cullen D."/>
            <person name="Grigoriev I.V."/>
            <person name="Hibbett D.S."/>
        </authorList>
    </citation>
    <scope>NUCLEOTIDE SEQUENCE [LARGE SCALE GENOMIC DNA]</scope>
    <source>
        <strain evidence="3">RWD-64-598 SS2</strain>
    </source>
</reference>
<keyword evidence="3" id="KW-1185">Reference proteome</keyword>